<feature type="domain" description="ENPP1-3/EXOG-like endonuclease/phosphodiesterase" evidence="4">
    <location>
        <begin position="131"/>
        <end position="308"/>
    </location>
</feature>
<dbReference type="InterPro" id="IPR044925">
    <property type="entry name" value="His-Me_finger_sf"/>
</dbReference>
<evidence type="ECO:0000256" key="1">
    <source>
        <dbReference type="ARBA" id="ARBA00010052"/>
    </source>
</evidence>
<dbReference type="InterPro" id="IPR040255">
    <property type="entry name" value="Non-specific_endonuclease"/>
</dbReference>
<dbReference type="GO" id="GO:0003676">
    <property type="term" value="F:nucleic acid binding"/>
    <property type="evidence" value="ECO:0007669"/>
    <property type="project" value="InterPro"/>
</dbReference>
<name>A0A6P8XQA2_DROAB</name>
<evidence type="ECO:0000256" key="2">
    <source>
        <dbReference type="ARBA" id="ARBA00022722"/>
    </source>
</evidence>
<dbReference type="CTD" id="33404"/>
<keyword evidence="3 7" id="KW-0378">Hydrolase</keyword>
<dbReference type="InterPro" id="IPR044929">
    <property type="entry name" value="DNA/RNA_non-sp_Endonuclease_sf"/>
</dbReference>
<dbReference type="PANTHER" id="PTHR13966">
    <property type="entry name" value="ENDONUCLEASE RELATED"/>
    <property type="match status" value="1"/>
</dbReference>
<dbReference type="SUPFAM" id="SSF54060">
    <property type="entry name" value="His-Me finger endonucleases"/>
    <property type="match status" value="1"/>
</dbReference>
<dbReference type="OrthoDB" id="5418055at2759"/>
<keyword evidence="3 7" id="KW-0255">Endonuclease</keyword>
<gene>
    <name evidence="7" type="primary">LOC117565406</name>
</gene>
<evidence type="ECO:0000313" key="7">
    <source>
        <dbReference type="RefSeq" id="XP_034100380.1"/>
    </source>
</evidence>
<dbReference type="PANTHER" id="PTHR13966:SF5">
    <property type="entry name" value="ENDONUCLEASE G, MITOCHONDRIAL"/>
    <property type="match status" value="1"/>
</dbReference>
<dbReference type="GO" id="GO:0005743">
    <property type="term" value="C:mitochondrial inner membrane"/>
    <property type="evidence" value="ECO:0007669"/>
    <property type="project" value="TreeGrafter"/>
</dbReference>
<feature type="domain" description="DNA/RNA non-specific endonuclease/pyrophosphatase/phosphodiesterase" evidence="5">
    <location>
        <begin position="130"/>
        <end position="308"/>
    </location>
</feature>
<reference evidence="7" key="1">
    <citation type="submission" date="2025-08" db="UniProtKB">
        <authorList>
            <consortium name="RefSeq"/>
        </authorList>
    </citation>
    <scope>IDENTIFICATION</scope>
    <source>
        <strain evidence="7">15112-1751.03</strain>
        <tissue evidence="7">Whole Adult</tissue>
    </source>
</reference>
<evidence type="ECO:0000256" key="3">
    <source>
        <dbReference type="ARBA" id="ARBA00022759"/>
    </source>
</evidence>
<comment type="similarity">
    <text evidence="1">Belongs to the DNA/RNA non-specific endonuclease family.</text>
</comment>
<dbReference type="AlphaFoldDB" id="A0A6P8XQA2"/>
<dbReference type="SMART" id="SM00892">
    <property type="entry name" value="Endonuclease_NS"/>
    <property type="match status" value="1"/>
</dbReference>
<dbReference type="RefSeq" id="XP_034100380.1">
    <property type="nucleotide sequence ID" value="XM_034244489.2"/>
</dbReference>
<keyword evidence="6" id="KW-1185">Reference proteome</keyword>
<evidence type="ECO:0000313" key="6">
    <source>
        <dbReference type="Proteomes" id="UP000515160"/>
    </source>
</evidence>
<dbReference type="GO" id="GO:0046872">
    <property type="term" value="F:metal ion binding"/>
    <property type="evidence" value="ECO:0007669"/>
    <property type="project" value="InterPro"/>
</dbReference>
<dbReference type="GeneID" id="117565406"/>
<dbReference type="SMART" id="SM00477">
    <property type="entry name" value="NUC"/>
    <property type="match status" value="1"/>
</dbReference>
<protein>
    <submittedName>
        <fullName evidence="7">Endonuclease G, mitochondrial</fullName>
    </submittedName>
</protein>
<dbReference type="InterPro" id="IPR001604">
    <property type="entry name" value="Endo_G_ENPP1-like_dom"/>
</dbReference>
<keyword evidence="2" id="KW-0540">Nuclease</keyword>
<dbReference type="GO" id="GO:0000014">
    <property type="term" value="F:single-stranded DNA endodeoxyribonuclease activity"/>
    <property type="evidence" value="ECO:0007669"/>
    <property type="project" value="TreeGrafter"/>
</dbReference>
<organism evidence="6 7">
    <name type="scientific">Drosophila albomicans</name>
    <name type="common">Fruit fly</name>
    <dbReference type="NCBI Taxonomy" id="7291"/>
    <lineage>
        <taxon>Eukaryota</taxon>
        <taxon>Metazoa</taxon>
        <taxon>Ecdysozoa</taxon>
        <taxon>Arthropoda</taxon>
        <taxon>Hexapoda</taxon>
        <taxon>Insecta</taxon>
        <taxon>Pterygota</taxon>
        <taxon>Neoptera</taxon>
        <taxon>Endopterygota</taxon>
        <taxon>Diptera</taxon>
        <taxon>Brachycera</taxon>
        <taxon>Muscomorpha</taxon>
        <taxon>Ephydroidea</taxon>
        <taxon>Drosophilidae</taxon>
        <taxon>Drosophila</taxon>
    </lineage>
</organism>
<dbReference type="GO" id="GO:0005634">
    <property type="term" value="C:nucleus"/>
    <property type="evidence" value="ECO:0007669"/>
    <property type="project" value="TreeGrafter"/>
</dbReference>
<sequence>MFYEYQMALIDENAQQCLYYAMAGFMGFVCGAYYQQEMSIRQLFGMIRSDPNIFHQRQKLYPILSTFRTDHEARLWKRSTCVSDKIRNCLIFSLYDSISSLLFDRKPPVYTPDLLDLIKYGLPSNENLYVHKDYIVSQDLRTNAPKWICEHLRGNFRRLTTDDAEGDSLHLRYNDVFVLSCGGTRHCKAFQREIWRKLEQHVTRMTEKYDSVYAYTGPMYLPTRRPGENWSLEYQIVDWIPLPMPSHYFKILIIDPKIPDSSPYMEGYIIDNKNTTTSSSCELQHHLCDIGEIERHTGLRFFEGMQSVVRFEKEKCKADRITRFQYLSESFDSLHDASFPN</sequence>
<evidence type="ECO:0000259" key="5">
    <source>
        <dbReference type="SMART" id="SM00892"/>
    </source>
</evidence>
<proteinExistence type="inferred from homology"/>
<dbReference type="InterPro" id="IPR020821">
    <property type="entry name" value="ENPP1-3/EXOG-like_nuc-like"/>
</dbReference>
<dbReference type="Pfam" id="PF01223">
    <property type="entry name" value="Endonuclease_NS"/>
    <property type="match status" value="1"/>
</dbReference>
<dbReference type="GO" id="GO:0004521">
    <property type="term" value="F:RNA endonuclease activity"/>
    <property type="evidence" value="ECO:0007669"/>
    <property type="project" value="TreeGrafter"/>
</dbReference>
<accession>A0A6P8XQA2</accession>
<dbReference type="Proteomes" id="UP000515160">
    <property type="component" value="Chromosome 2L"/>
</dbReference>
<dbReference type="Gene3D" id="3.40.570.10">
    <property type="entry name" value="Extracellular Endonuclease, subunit A"/>
    <property type="match status" value="1"/>
</dbReference>
<evidence type="ECO:0000259" key="4">
    <source>
        <dbReference type="SMART" id="SM00477"/>
    </source>
</evidence>
<dbReference type="GO" id="GO:0006309">
    <property type="term" value="P:apoptotic DNA fragmentation"/>
    <property type="evidence" value="ECO:0007669"/>
    <property type="project" value="TreeGrafter"/>
</dbReference>